<dbReference type="EMBL" id="DRMS01000195">
    <property type="protein sequence ID" value="HFC92175.1"/>
    <property type="molecule type" value="Genomic_DNA"/>
</dbReference>
<evidence type="ECO:0000256" key="4">
    <source>
        <dbReference type="ARBA" id="ARBA00022806"/>
    </source>
</evidence>
<keyword evidence="5" id="KW-0067">ATP-binding</keyword>
<reference evidence="12" key="1">
    <citation type="journal article" date="2020" name="mSystems">
        <title>Genome- and Community-Level Interaction Insights into Carbon Utilization and Element Cycling Functions of Hydrothermarchaeota in Hydrothermal Sediment.</title>
        <authorList>
            <person name="Zhou Z."/>
            <person name="Liu Y."/>
            <person name="Xu W."/>
            <person name="Pan J."/>
            <person name="Luo Z.H."/>
            <person name="Li M."/>
        </authorList>
    </citation>
    <scope>NUCLEOTIDE SEQUENCE [LARGE SCALE GENOMIC DNA]</scope>
    <source>
        <strain evidence="12">HyVt-493</strain>
    </source>
</reference>
<evidence type="ECO:0000313" key="12">
    <source>
        <dbReference type="EMBL" id="HFC92175.1"/>
    </source>
</evidence>
<evidence type="ECO:0000256" key="8">
    <source>
        <dbReference type="ARBA" id="ARBA00023125"/>
    </source>
</evidence>
<dbReference type="PANTHER" id="PTHR11472">
    <property type="entry name" value="DNA REPAIR DEAD HELICASE RAD3/XP-D SUBFAMILY MEMBER"/>
    <property type="match status" value="1"/>
</dbReference>
<dbReference type="InterPro" id="IPR045028">
    <property type="entry name" value="DinG/Rad3-like"/>
</dbReference>
<keyword evidence="8" id="KW-0238">DNA-binding</keyword>
<sequence length="640" mass="71265">MDNKINGQGLLSDDGPLAAQIDNFQARPQQQEMADAVAVAIQNNSTAIIEAGTGVGKTFAYLAPALASGGRIIISTGSKTLQDQLYLKDLPLVKKALKSSSKTALLKGRANYLCLHRLQRSQAEAQFKDRRSITHIQRIADWAVITSVGDVSELNSVPRDAEVWSSVTSTADNCLGKECEDYTDCYVALARKKAQEADVVVVNHHLFFADMALKEEGFGELLPSANAVILDEAHQLPEIASTFFSDVLSSRQILELSRDILAESLANAADMPTLRDSLRELDKCVADLRLAMDKPGLREPWYKISTKPAIQQEMQHLDEILTELLKIMEHAAERSKELDSCFERLVDLKNKLNQLNSPKQNTVQWYETFTRSFSLVSTPLDIAEPFKKQLETWQCAWILTSATLAVQQSFDHFTQRIGMEQPVELLLDSPFDYWHHGLLYAPPDMPEPQQHNFVESVVEAALPVIKAAGGRTFMLFTSYRALNEAAELLEDEIEYPILVQGDSSQADMIEKFRDFGNAVLLGTSSFWEGVDVRGAALSCVIIDKLPFASPGDPVLEARIKAIREGGGNPFAEYQLPQAVIALKQGVGRLIRDENDKGILMICDPRLRTKSYGKTFLNSIPRVPRTSKQDVVERFFKVHNI</sequence>
<dbReference type="GO" id="GO:0051536">
    <property type="term" value="F:iron-sulfur cluster binding"/>
    <property type="evidence" value="ECO:0007669"/>
    <property type="project" value="UniProtKB-KW"/>
</dbReference>
<proteinExistence type="inferred from homology"/>
<accession>A0A7V2SZ66</accession>
<evidence type="ECO:0000256" key="5">
    <source>
        <dbReference type="ARBA" id="ARBA00022840"/>
    </source>
</evidence>
<evidence type="ECO:0000256" key="9">
    <source>
        <dbReference type="ARBA" id="ARBA00023235"/>
    </source>
</evidence>
<keyword evidence="2" id="KW-0547">Nucleotide-binding</keyword>
<dbReference type="GO" id="GO:0016818">
    <property type="term" value="F:hydrolase activity, acting on acid anhydrides, in phosphorus-containing anhydrides"/>
    <property type="evidence" value="ECO:0007669"/>
    <property type="project" value="InterPro"/>
</dbReference>
<dbReference type="Pfam" id="PF13307">
    <property type="entry name" value="Helicase_C_2"/>
    <property type="match status" value="1"/>
</dbReference>
<feature type="domain" description="Helicase ATP-binding" evidence="11">
    <location>
        <begin position="16"/>
        <end position="292"/>
    </location>
</feature>
<dbReference type="PANTHER" id="PTHR11472:SF34">
    <property type="entry name" value="REGULATOR OF TELOMERE ELONGATION HELICASE 1"/>
    <property type="match status" value="1"/>
</dbReference>
<evidence type="ECO:0000256" key="2">
    <source>
        <dbReference type="ARBA" id="ARBA00022741"/>
    </source>
</evidence>
<dbReference type="InterPro" id="IPR014001">
    <property type="entry name" value="Helicase_ATP-bd"/>
</dbReference>
<evidence type="ECO:0000256" key="6">
    <source>
        <dbReference type="ARBA" id="ARBA00023004"/>
    </source>
</evidence>
<dbReference type="SUPFAM" id="SSF52540">
    <property type="entry name" value="P-loop containing nucleoside triphosphate hydrolases"/>
    <property type="match status" value="2"/>
</dbReference>
<dbReference type="GO" id="GO:0006281">
    <property type="term" value="P:DNA repair"/>
    <property type="evidence" value="ECO:0007669"/>
    <property type="project" value="TreeGrafter"/>
</dbReference>
<evidence type="ECO:0000259" key="11">
    <source>
        <dbReference type="PROSITE" id="PS51193"/>
    </source>
</evidence>
<dbReference type="InterPro" id="IPR010614">
    <property type="entry name" value="RAD3-like_helicase_DEAD"/>
</dbReference>
<dbReference type="InterPro" id="IPR006555">
    <property type="entry name" value="ATP-dep_Helicase_C"/>
</dbReference>
<organism evidence="12">
    <name type="scientific">Leucothrix mucor</name>
    <dbReference type="NCBI Taxonomy" id="45248"/>
    <lineage>
        <taxon>Bacteria</taxon>
        <taxon>Pseudomonadati</taxon>
        <taxon>Pseudomonadota</taxon>
        <taxon>Gammaproteobacteria</taxon>
        <taxon>Thiotrichales</taxon>
        <taxon>Thiotrichaceae</taxon>
        <taxon>Leucothrix</taxon>
    </lineage>
</organism>
<dbReference type="Proteomes" id="UP000885750">
    <property type="component" value="Unassembled WGS sequence"/>
</dbReference>
<keyword evidence="3" id="KW-0378">Hydrolase</keyword>
<dbReference type="SMART" id="SM00487">
    <property type="entry name" value="DEXDc"/>
    <property type="match status" value="1"/>
</dbReference>
<evidence type="ECO:0000256" key="10">
    <source>
        <dbReference type="ARBA" id="ARBA00038058"/>
    </source>
</evidence>
<keyword evidence="7" id="KW-0411">Iron-sulfur</keyword>
<comment type="caution">
    <text evidence="12">The sequence shown here is derived from an EMBL/GenBank/DDBJ whole genome shotgun (WGS) entry which is preliminary data.</text>
</comment>
<dbReference type="AlphaFoldDB" id="A0A7V2SZ66"/>
<dbReference type="PROSITE" id="PS51193">
    <property type="entry name" value="HELICASE_ATP_BIND_2"/>
    <property type="match status" value="1"/>
</dbReference>
<name>A0A7V2SZ66_LEUMU</name>
<dbReference type="Pfam" id="PF06733">
    <property type="entry name" value="DEAD_2"/>
    <property type="match status" value="1"/>
</dbReference>
<keyword evidence="6" id="KW-0408">Iron</keyword>
<gene>
    <name evidence="12" type="ORF">ENJ51_05115</name>
</gene>
<evidence type="ECO:0000256" key="3">
    <source>
        <dbReference type="ARBA" id="ARBA00022801"/>
    </source>
</evidence>
<dbReference type="GO" id="GO:0005524">
    <property type="term" value="F:ATP binding"/>
    <property type="evidence" value="ECO:0007669"/>
    <property type="project" value="UniProtKB-KW"/>
</dbReference>
<comment type="similarity">
    <text evidence="10">Belongs to the helicase family. DinG subfamily.</text>
</comment>
<dbReference type="Gene3D" id="3.40.50.300">
    <property type="entry name" value="P-loop containing nucleotide triphosphate hydrolases"/>
    <property type="match status" value="2"/>
</dbReference>
<keyword evidence="4 12" id="KW-0347">Helicase</keyword>
<dbReference type="FunFam" id="3.40.50.300:FF:000437">
    <property type="entry name" value="ATP-dependent DNA helicase DinG"/>
    <property type="match status" value="1"/>
</dbReference>
<dbReference type="InterPro" id="IPR027417">
    <property type="entry name" value="P-loop_NTPase"/>
</dbReference>
<dbReference type="InterPro" id="IPR014013">
    <property type="entry name" value="Helic_SF1/SF2_ATP-bd_DinG/Rad3"/>
</dbReference>
<keyword evidence="1" id="KW-0479">Metal-binding</keyword>
<dbReference type="GO" id="GO:0003678">
    <property type="term" value="F:DNA helicase activity"/>
    <property type="evidence" value="ECO:0007669"/>
    <property type="project" value="InterPro"/>
</dbReference>
<dbReference type="GO" id="GO:0003677">
    <property type="term" value="F:DNA binding"/>
    <property type="evidence" value="ECO:0007669"/>
    <property type="project" value="UniProtKB-KW"/>
</dbReference>
<protein>
    <submittedName>
        <fullName evidence="12">ATP-dependent DNA helicase</fullName>
    </submittedName>
</protein>
<dbReference type="SMART" id="SM00491">
    <property type="entry name" value="HELICc2"/>
    <property type="match status" value="1"/>
</dbReference>
<evidence type="ECO:0000256" key="7">
    <source>
        <dbReference type="ARBA" id="ARBA00023014"/>
    </source>
</evidence>
<evidence type="ECO:0000256" key="1">
    <source>
        <dbReference type="ARBA" id="ARBA00022723"/>
    </source>
</evidence>
<dbReference type="GO" id="GO:0046872">
    <property type="term" value="F:metal ion binding"/>
    <property type="evidence" value="ECO:0007669"/>
    <property type="project" value="UniProtKB-KW"/>
</dbReference>
<keyword evidence="9" id="KW-0413">Isomerase</keyword>